<dbReference type="EMBL" id="MK072050">
    <property type="protein sequence ID" value="AYV77582.1"/>
    <property type="molecule type" value="Genomic_DNA"/>
</dbReference>
<organism evidence="1">
    <name type="scientific">Dasosvirus sp</name>
    <dbReference type="NCBI Taxonomy" id="2487764"/>
    <lineage>
        <taxon>Viruses</taxon>
        <taxon>Varidnaviria</taxon>
        <taxon>Bamfordvirae</taxon>
        <taxon>Nucleocytoviricota</taxon>
        <taxon>Megaviricetes</taxon>
        <taxon>Imitervirales</taxon>
        <taxon>Mimiviridae</taxon>
        <taxon>Klosneuvirinae</taxon>
    </lineage>
</organism>
<name>A0A3G4ZRN9_9VIRU</name>
<reference evidence="1" key="1">
    <citation type="submission" date="2018-10" db="EMBL/GenBank/DDBJ databases">
        <title>Hidden diversity of soil giant viruses.</title>
        <authorList>
            <person name="Schulz F."/>
            <person name="Alteio L."/>
            <person name="Goudeau D."/>
            <person name="Ryan E.M."/>
            <person name="Malmstrom R.R."/>
            <person name="Blanchard J."/>
            <person name="Woyke T."/>
        </authorList>
    </citation>
    <scope>NUCLEOTIDE SEQUENCE</scope>
    <source>
        <strain evidence="1">DSV1</strain>
    </source>
</reference>
<protein>
    <submittedName>
        <fullName evidence="1">Uncharacterized protein</fullName>
    </submittedName>
</protein>
<proteinExistence type="predicted"/>
<evidence type="ECO:0000313" key="1">
    <source>
        <dbReference type="EMBL" id="AYV77582.1"/>
    </source>
</evidence>
<accession>A0A3G4ZRN9</accession>
<sequence>MALNSTASEPTNVVVVITDGISFDGTFAKYVPQKRKVFSIQSNECYKLHMGLKNVKMYDKLISSGTRGNIRIAEMIDIIKRIGMDNTTFCVDCCDLYGKKHSTDKNKNNKRPLEYNLEETDDQEYLSSGTSEAIVKRKYMFISPKITENLLKLINYGMFCGSMVMFSDFSLKALISSWPTDLGWGPCPFVNKGVIHGDVVVKFPIEIARRSVFGHLARIAELSIPCRKEDGKEDEMPISEMELNACRETILYDISDVGDNSDNPYNIQVLSVMVGQINNVHSYDDSYCFLPPLPLKRTDTTLDLSTFPSLSSLPQLPASPLSFFSPSSDFPIFDRSSTESNSQQTEPNISTEGLHLFHSASEPTSESTYSLLNILENNEEKKKMDKNINHGEKRKYILFENNIKTFAHGTKYLTGYPVHTIVRFKNRKGPMIVSSLHFCELLSVNTDIKHLVKTTEDVFGRARSEEIERELNNAPPELLRARTAQVAMEIINNSNPNKTEVLSRKARFAGSQNCLET</sequence>
<gene>
    <name evidence="1" type="ORF">Dasosvirus9_6</name>
</gene>